<evidence type="ECO:0000313" key="2">
    <source>
        <dbReference type="EMBL" id="KGN86272.1"/>
    </source>
</evidence>
<protein>
    <submittedName>
        <fullName evidence="2">Uncharacterized protein</fullName>
    </submittedName>
</protein>
<feature type="transmembrane region" description="Helical" evidence="1">
    <location>
        <begin position="332"/>
        <end position="355"/>
    </location>
</feature>
<evidence type="ECO:0000256" key="1">
    <source>
        <dbReference type="SAM" id="Phobius"/>
    </source>
</evidence>
<sequence length="414" mass="47581">MPISKVIQFSFLFFLCFNIGNSQISDWIAEKAADYIVNGAQKQLGSAGSLIWNSAVNSHLEENIKKESRNLSSILINKSLLDKVDKKYDMNKETDLYGKIQRSQRNKINSFYEVLKNRNFNTLAKGRIKTITTALYDSITLSIKENDLASLLLTAVIDSLKLPDFDKSIFDTILIDINMNHNLSFILNNHPDATRIYNNSLHSSLRAKSSHLLYWSKYADAHLSSLDKKNKIINPREIYFTEEKSTIYIKHKNQLLATQNDNFITPKTIDILNLNKKPNTKYVLSNTVFETDNLGRIVKVTQDISPKSPENSNLRSINKKMKFKIKSPSSNLLIYQPAFISFNAPICFINTLFLTKNASTKRFIKNTKKQMKEYLKIGDDFRVQTNIIYKDESDTFLQISVKFPNNEIQLTNDN</sequence>
<evidence type="ECO:0000313" key="3">
    <source>
        <dbReference type="Proteomes" id="UP000030130"/>
    </source>
</evidence>
<name>A0A0A2GIM4_9PORP</name>
<accession>A0A0A2GIM4</accession>
<dbReference type="Proteomes" id="UP000030130">
    <property type="component" value="Unassembled WGS sequence"/>
</dbReference>
<keyword evidence="1" id="KW-0472">Membrane</keyword>
<proteinExistence type="predicted"/>
<gene>
    <name evidence="2" type="ORF">HR08_04180</name>
</gene>
<keyword evidence="1" id="KW-0812">Transmembrane</keyword>
<dbReference type="STRING" id="111105.HR09_06475"/>
<keyword evidence="1" id="KW-1133">Transmembrane helix</keyword>
<dbReference type="EMBL" id="JRAI01000039">
    <property type="protein sequence ID" value="KGN86272.1"/>
    <property type="molecule type" value="Genomic_DNA"/>
</dbReference>
<comment type="caution">
    <text evidence="2">The sequence shown here is derived from an EMBL/GenBank/DDBJ whole genome shotgun (WGS) entry which is preliminary data.</text>
</comment>
<dbReference type="AlphaFoldDB" id="A0A0A2GIM4"/>
<reference evidence="2 3" key="1">
    <citation type="submission" date="2014-08" db="EMBL/GenBank/DDBJ databases">
        <title>Porphyromonas gulae strain:COT-052_OH1451 Genome sequencing.</title>
        <authorList>
            <person name="Wallis C."/>
            <person name="Deusch O."/>
            <person name="O'Flynn C."/>
            <person name="Davis I."/>
            <person name="Jospin G."/>
            <person name="Darling A.E."/>
            <person name="Coil D.A."/>
            <person name="Alexiev A."/>
            <person name="Horsfall A."/>
            <person name="Kirkwood N."/>
            <person name="Harris S."/>
            <person name="Eisen J.A."/>
        </authorList>
    </citation>
    <scope>NUCLEOTIDE SEQUENCE [LARGE SCALE GENOMIC DNA]</scope>
    <source>
        <strain evidence="3">COT-052 OH1451</strain>
    </source>
</reference>
<organism evidence="2 3">
    <name type="scientific">Porphyromonas gulae</name>
    <dbReference type="NCBI Taxonomy" id="111105"/>
    <lineage>
        <taxon>Bacteria</taxon>
        <taxon>Pseudomonadati</taxon>
        <taxon>Bacteroidota</taxon>
        <taxon>Bacteroidia</taxon>
        <taxon>Bacteroidales</taxon>
        <taxon>Porphyromonadaceae</taxon>
        <taxon>Porphyromonas</taxon>
    </lineage>
</organism>